<feature type="region of interest" description="Disordered" evidence="2">
    <location>
        <begin position="1"/>
        <end position="28"/>
    </location>
</feature>
<evidence type="ECO:0000256" key="2">
    <source>
        <dbReference type="SAM" id="MobiDB-lite"/>
    </source>
</evidence>
<protein>
    <recommendedName>
        <fullName evidence="5">Macro domain-containing protein</fullName>
    </recommendedName>
</protein>
<sequence>MNSDSMRKTHSSGFRLNQRKQINGKKVENGTQVEDVVSNEGEKYVHQYPNPKLKIQLNKQVANNQVETVGTQEKYPGYEITARITKENSFDLAYKAKLIDLIDKLYLNGYFQLSHYFPHRLGEKYKNELENEFKDLQLQIKETQFEKADFLFYRGIYQFKGQEKIGITPALQMLIFDQFILKDLADEAQQSGFDFVCDFHKLQCSIPPPTNTIQSVKGHIDYFVNNVQKKLDEYYILNIETQTKQESNIIYNLVKQYQSKITDILGTNFDPVIINLKDLKDGNGTKLPDEFISQIKLTLKYDKFYLVIEKKDKDLSLFQSEFIKLINKNYFIQHDIKEISIQFSECQETAKQLEDLQEKFKNISIIASQPKQIKQNQLEVKFSCETWLGPGEKTFNVEELYAQLDAQLYQIYNPYVQIHLEESKIYIWQEYLKGKLNKSLNEHITEDKMTKKNENVFIVNISTKLTKFQEERQKIKQQLDELSQAHIEIQNENLQLQSLMSQMSQSDLDKIINNFQQQEKEKIAQIRLVGIQLGKFQFTVIYQNKYTINSIQNQVKNNLINDLKYITFKTPFLQIINHLHLEFPKLISEKDIVPIIPQENTQQVILIGRSLDLEQIQVIIDDMIEQFQEYRMEIQLVINQKSLADEIQKKLQQHQFCISLYDPKRQLLKIEFYKQDIQNIFKSLKELEKSYEILKVYHLMLIKSKPNLQKRQRKKSKLLLMLKIYLSLILFQLKVFFQVQKIMQKQNSFKEISHKLNVKRLFQNFKEIIQNDQVKTLINFIEGEENKDKLFQHWKYISKLKDIEDVIHIELHFQKQLKCLFQVYPKFYRKATNFDYYQCHIHSLIAQVFQKCKNLNITQVAFPLIGSGVFGNNIKQIQQFLISGIISQLSLQNCNVSQVFIVIENESDYTQVQQYCQSVQFSLKSTQGDFQETMQSSRNSCCQIEMDGDFIPIEDSDANELINNQYLQLKMGEQIDPFPITYPYSKCPFTHSIDLKNNRMIDNKTQKEYKIQYMELFKQRIYFIDMQQVSNSLNQYLIIKHEQCKLNQFEIYYTQDQVKIKNNELYIKTNDFDDFKKVIFTQRPSTSQRNRESSQFFQLSQSSMEKDSKLQKLQIEILSDSEQKISKALYQLKQTYTRMA</sequence>
<comment type="caution">
    <text evidence="3">The sequence shown here is derived from an EMBL/GenBank/DDBJ whole genome shotgun (WGS) entry which is preliminary data.</text>
</comment>
<feature type="compositionally biased region" description="Polar residues" evidence="2">
    <location>
        <begin position="11"/>
        <end position="21"/>
    </location>
</feature>
<accession>A0A8S1SXX6</accession>
<evidence type="ECO:0000313" key="3">
    <source>
        <dbReference type="EMBL" id="CAD8145030.1"/>
    </source>
</evidence>
<name>A0A8S1SXX6_PAROT</name>
<dbReference type="AlphaFoldDB" id="A0A8S1SXX6"/>
<reference evidence="3" key="1">
    <citation type="submission" date="2021-01" db="EMBL/GenBank/DDBJ databases">
        <authorList>
            <consortium name="Genoscope - CEA"/>
            <person name="William W."/>
        </authorList>
    </citation>
    <scope>NUCLEOTIDE SEQUENCE</scope>
</reference>
<dbReference type="Proteomes" id="UP000683925">
    <property type="component" value="Unassembled WGS sequence"/>
</dbReference>
<feature type="coiled-coil region" evidence="1">
    <location>
        <begin position="458"/>
        <end position="502"/>
    </location>
</feature>
<evidence type="ECO:0000313" key="4">
    <source>
        <dbReference type="Proteomes" id="UP000683925"/>
    </source>
</evidence>
<dbReference type="OrthoDB" id="308835at2759"/>
<organism evidence="3 4">
    <name type="scientific">Paramecium octaurelia</name>
    <dbReference type="NCBI Taxonomy" id="43137"/>
    <lineage>
        <taxon>Eukaryota</taxon>
        <taxon>Sar</taxon>
        <taxon>Alveolata</taxon>
        <taxon>Ciliophora</taxon>
        <taxon>Intramacronucleata</taxon>
        <taxon>Oligohymenophorea</taxon>
        <taxon>Peniculida</taxon>
        <taxon>Parameciidae</taxon>
        <taxon>Paramecium</taxon>
    </lineage>
</organism>
<dbReference type="EMBL" id="CAJJDP010000017">
    <property type="protein sequence ID" value="CAD8145030.1"/>
    <property type="molecule type" value="Genomic_DNA"/>
</dbReference>
<evidence type="ECO:0000256" key="1">
    <source>
        <dbReference type="SAM" id="Coils"/>
    </source>
</evidence>
<proteinExistence type="predicted"/>
<keyword evidence="4" id="KW-1185">Reference proteome</keyword>
<evidence type="ECO:0008006" key="5">
    <source>
        <dbReference type="Google" id="ProtNLM"/>
    </source>
</evidence>
<keyword evidence="1" id="KW-0175">Coiled coil</keyword>
<dbReference type="OMA" id="LFKQRIY"/>
<gene>
    <name evidence="3" type="ORF">POCTA_138.1.T0170017</name>
</gene>